<evidence type="ECO:0000313" key="15">
    <source>
        <dbReference type="Proteomes" id="UP000572268"/>
    </source>
</evidence>
<dbReference type="InterPro" id="IPR054354">
    <property type="entry name" value="DYNC2H1-like_lid"/>
</dbReference>
<dbReference type="GO" id="GO:0007018">
    <property type="term" value="P:microtubule-based movement"/>
    <property type="evidence" value="ECO:0007669"/>
    <property type="project" value="InterPro"/>
</dbReference>
<evidence type="ECO:0000256" key="1">
    <source>
        <dbReference type="ARBA" id="ARBA00004245"/>
    </source>
</evidence>
<dbReference type="Gene3D" id="1.10.8.720">
    <property type="entry name" value="Region D6 of dynein motor"/>
    <property type="match status" value="1"/>
</dbReference>
<dbReference type="FunFam" id="1.20.140.100:FF:000002">
    <property type="entry name" value="Cytoplasmic dynein heavy chain 1"/>
    <property type="match status" value="1"/>
</dbReference>
<dbReference type="InterPro" id="IPR043157">
    <property type="entry name" value="Dynein_AAA1S"/>
</dbReference>
<dbReference type="Pfam" id="PF12781">
    <property type="entry name" value="AAA_9"/>
    <property type="match status" value="1"/>
</dbReference>
<dbReference type="InterPro" id="IPR041466">
    <property type="entry name" value="Dynein_AAA5_ext"/>
</dbReference>
<evidence type="ECO:0000256" key="2">
    <source>
        <dbReference type="ARBA" id="ARBA00008887"/>
    </source>
</evidence>
<dbReference type="Gene3D" id="1.10.472.130">
    <property type="match status" value="1"/>
</dbReference>
<proteinExistence type="inferred from homology"/>
<dbReference type="Gene3D" id="1.20.920.30">
    <property type="match status" value="1"/>
</dbReference>
<dbReference type="InterPro" id="IPR013594">
    <property type="entry name" value="Dynein_heavy_tail"/>
</dbReference>
<dbReference type="PANTHER" id="PTHR45703">
    <property type="entry name" value="DYNEIN HEAVY CHAIN"/>
    <property type="match status" value="1"/>
</dbReference>
<protein>
    <recommendedName>
        <fullName evidence="13">SPX domain-containing protein</fullName>
    </recommendedName>
</protein>
<dbReference type="PROSITE" id="PS51382">
    <property type="entry name" value="SPX"/>
    <property type="match status" value="1"/>
</dbReference>
<keyword evidence="6" id="KW-0067">ATP-binding</keyword>
<dbReference type="InterPro" id="IPR042228">
    <property type="entry name" value="Dynein_linker_3"/>
</dbReference>
<dbReference type="InterPro" id="IPR035699">
    <property type="entry name" value="AAA_6"/>
</dbReference>
<dbReference type="InterPro" id="IPR004273">
    <property type="entry name" value="Dynein_heavy_D6_P-loop"/>
</dbReference>
<dbReference type="InterPro" id="IPR024743">
    <property type="entry name" value="Dynein_HC_stalk"/>
</dbReference>
<dbReference type="Pfam" id="PF12777">
    <property type="entry name" value="MT"/>
    <property type="match status" value="1"/>
</dbReference>
<dbReference type="Pfam" id="PF08393">
    <property type="entry name" value="DHC_N2"/>
    <property type="match status" value="1"/>
</dbReference>
<evidence type="ECO:0000256" key="11">
    <source>
        <dbReference type="SAM" id="Coils"/>
    </source>
</evidence>
<keyword evidence="8 11" id="KW-0175">Coiled coil</keyword>
<dbReference type="SMART" id="SM00382">
    <property type="entry name" value="AAA"/>
    <property type="match status" value="4"/>
</dbReference>
<keyword evidence="5" id="KW-0547">Nucleotide-binding</keyword>
<dbReference type="Gene3D" id="1.20.58.1120">
    <property type="match status" value="1"/>
</dbReference>
<keyword evidence="10" id="KW-0206">Cytoskeleton</keyword>
<dbReference type="FunFam" id="3.40.50.300:FF:000122">
    <property type="entry name" value="Cytoplasmic dynein 1 heavy chain"/>
    <property type="match status" value="1"/>
</dbReference>
<comment type="subcellular location">
    <subcellularLocation>
        <location evidence="1">Cytoplasm</location>
        <location evidence="1">Cytoskeleton</location>
    </subcellularLocation>
</comment>
<dbReference type="Pfam" id="PF12775">
    <property type="entry name" value="AAA_7"/>
    <property type="match status" value="1"/>
</dbReference>
<dbReference type="PANTHER" id="PTHR45703:SF36">
    <property type="entry name" value="DYNEIN HEAVY CHAIN, CYTOPLASMIC"/>
    <property type="match status" value="1"/>
</dbReference>
<dbReference type="InterPro" id="IPR026983">
    <property type="entry name" value="DHC"/>
</dbReference>
<organism evidence="14 15">
    <name type="scientific">Perkinsus olseni</name>
    <name type="common">Perkinsus atlanticus</name>
    <dbReference type="NCBI Taxonomy" id="32597"/>
    <lineage>
        <taxon>Eukaryota</taxon>
        <taxon>Sar</taxon>
        <taxon>Alveolata</taxon>
        <taxon>Perkinsozoa</taxon>
        <taxon>Perkinsea</taxon>
        <taxon>Perkinsida</taxon>
        <taxon>Perkinsidae</taxon>
        <taxon>Perkinsus</taxon>
    </lineage>
</organism>
<dbReference type="Gene3D" id="1.20.140.100">
    <property type="entry name" value="Dynein heavy chain, N-terminal domain 2"/>
    <property type="match status" value="1"/>
</dbReference>
<reference evidence="14 15" key="1">
    <citation type="submission" date="2020-04" db="EMBL/GenBank/DDBJ databases">
        <title>Perkinsus olseni comparative genomics.</title>
        <authorList>
            <person name="Bogema D.R."/>
        </authorList>
    </citation>
    <scope>NUCLEOTIDE SEQUENCE [LARGE SCALE GENOMIC DNA]</scope>
    <source>
        <strain evidence="14">ATCC PRA-31</strain>
    </source>
</reference>
<dbReference type="Gene3D" id="1.10.8.1220">
    <property type="match status" value="1"/>
</dbReference>
<evidence type="ECO:0000256" key="4">
    <source>
        <dbReference type="ARBA" id="ARBA00022701"/>
    </source>
</evidence>
<evidence type="ECO:0000256" key="10">
    <source>
        <dbReference type="ARBA" id="ARBA00023212"/>
    </source>
</evidence>
<dbReference type="InterPro" id="IPR035706">
    <property type="entry name" value="AAA_9"/>
</dbReference>
<dbReference type="Gene3D" id="1.10.8.710">
    <property type="match status" value="1"/>
</dbReference>
<dbReference type="GO" id="GO:0030286">
    <property type="term" value="C:dynein complex"/>
    <property type="evidence" value="ECO:0007669"/>
    <property type="project" value="UniProtKB-KW"/>
</dbReference>
<dbReference type="Gene3D" id="6.10.140.1060">
    <property type="match status" value="1"/>
</dbReference>
<dbReference type="Gene3D" id="3.20.180.20">
    <property type="entry name" value="Dynein heavy chain, N-terminal domain 2"/>
    <property type="match status" value="1"/>
</dbReference>
<evidence type="ECO:0000256" key="12">
    <source>
        <dbReference type="SAM" id="MobiDB-lite"/>
    </source>
</evidence>
<comment type="similarity">
    <text evidence="2">Belongs to the dynein heavy chain family.</text>
</comment>
<keyword evidence="3" id="KW-0963">Cytoplasm</keyword>
<dbReference type="GO" id="GO:0005874">
    <property type="term" value="C:microtubule"/>
    <property type="evidence" value="ECO:0007669"/>
    <property type="project" value="UniProtKB-KW"/>
</dbReference>
<comment type="caution">
    <text evidence="14">The sequence shown here is derived from an EMBL/GenBank/DDBJ whole genome shotgun (WGS) entry which is preliminary data.</text>
</comment>
<feature type="non-terminal residue" evidence="14">
    <location>
        <position position="1"/>
    </location>
</feature>
<feature type="region of interest" description="Disordered" evidence="12">
    <location>
        <begin position="3106"/>
        <end position="3139"/>
    </location>
</feature>
<dbReference type="InterPro" id="IPR024317">
    <property type="entry name" value="Dynein_heavy_chain_D4_dom"/>
</dbReference>
<feature type="coiled-coil region" evidence="11">
    <location>
        <begin position="3299"/>
        <end position="3368"/>
    </location>
</feature>
<dbReference type="InterPro" id="IPR027417">
    <property type="entry name" value="P-loop_NTPase"/>
</dbReference>
<dbReference type="GO" id="GO:0005524">
    <property type="term" value="F:ATP binding"/>
    <property type="evidence" value="ECO:0007669"/>
    <property type="project" value="UniProtKB-KW"/>
</dbReference>
<sequence>MDGCKDEAVLATSLTVDPFVVKVYSKLKREHPSSPVSAKEHLPDEELRDPAFLDAVQSSVNKWISDIGRVIKLQHDRLTSPAGGKLSDTGSVAVMEVKFFIAVEATLLSVRQQLEDPMVQFALEALRIGRRFLSTVSFEAHVELPDNLELAQSSLLLLRDLPIHALLNATTIEGISHAVTGLFNHIRRTLRKARRYPVYRAAVLMEDVSRDLLVQLNKVLHPKGDSTIMQLPYAEFELLTGSCRELCAQWADSARQFKQQLRDELKHRSGQSAERVPAKMRFAHEPLQDRISELRQFRKQHEQFVQTLDKVFTQVSRQGSASATSNATAAATATRNAVVAAYDKVLAVDVVDTTPTGTDAWDRAKQEYADLITRAESLIISNMRDTLGNAATTKDMFHAFSKFNPLFFRLRIRSAVLEYQNALLSKVKVDIFDLQEAFKKGFEGSGTETMLLQRGIPSLSAKIMWARQISRRLTTLINQVASVLGPTWDKHIDGQRIKEECDFFAKKLDTSRLFEAWVKNARGVSIDWGARVLAVHRARNGNLALKMNFDPDILDLCQELGYLESLHFQIPFAVKVKGEEIRKIYPLSVTLRECAETYMSLGNRLSQQPQVSSLLASYHAKVQEALASACDVGWDDIEGVYSYTAELSDLVFPFQDRWTEVLRMVNRIEDLLDDQLPCLHMIDGPLYQANSGDFLQTHKSTFISAGTIDQQQQGQGSTNSFVDQVLAIFGKVQKIVDDLNLAGCSNLRAYVSDLNARLEARLHMELSAVVGIWVDEFNDWPRNGTRVIPEDSITIHELLMLQDGPSTRLVLKPSIEEARAGLMKRLSVLLAKLCHFPRIRHGRYDNVTTSGKDGANENERGVSSSFMDLVSNYPNDQVLSQAYEAIDSTVCRMAKYVYDWQKYEALWRAEPSALFNELGDDIEAWQQLLSEIRIARTAVDATRDTEAFGPVAIDFSPIQEQVLHKYDQWQREVLQAFAMQMADQTRSMLSQLEKARGSLERQTLAVTSCREIAEFVTCVREAQGNAGKAWAQRVVSLRAGERLLERQRYAFPRDWVWTDRVEGEWTALEQVLNRRVKLLEESKDKVEHMIAFHDTKVMEQIDSLYEEWGTMRSHQTVGASTESPTRALQTISVFDSRLQKVQADLSQVIKAKLVLDLDCSNQRRLDPLREDVSNLRAVWEGLGGVHHKLSDISDTPWPAVVPKKVKNSLEQLLEELAQLPDALRQYDAYDDLRTRVNAALSLHPMIADLKSEALKDRHWKQILLILSLGTLSNGVNGLLLGQLWESSAMREREKELRGLMSEAAGELALEEFISSVKDYWTTLNLDLIPYGGGKCHLVKGWEDLFAQLDEHIGSLDAMKHSPHYKVFEADTIAWGDRLTKLRLLLDIWVDVQRRYVYLEGIFCHSEDIRTLLPTESSRFGSVDAEYVSIMKKVFDTKVSILDIMTTEYSNNTMKTLERLGRTLTRIQKALGDYLEMQRAQFPRFYFVGDEDLLEMIGNSQDLAIITQHVNKMFAGISGLETCTDEHDANIVWITAFRSKESEIVELGDNHKIPIDVSIDGTGVADQPEGQGRRRGIHYILTSIETAMRKRLPELLTKAMEPSLTIIDLAERFPAQVALLASQARWCNAQSAALGIDGGSAAVAEDCKAELEALSAAGGAVQGDPLLRRKYEQLISEVIHQREMSRHLDNEGITSSQHFEWLRILKHRWYPNEMRLDVEICNAVFEYGFEYLGVCDKLVQTPLTDRCYMALTQTLDMRLGGNPFGPAGTGKTETVKSLGAQLGRLVMVFCCDESFDFAAMGRIFVGLCQVGAWGCFDEFNRLEERILSAVSQQIFTIQSGLRHRRDEIAILDRPVSLSPNVGIFVTTNPGYAGRSKFPDNLKQLFRQVAMIVPDKILIAQVLLFSQGFKQAEVLSSRVVALFDRCLAELSKQPHYDFGLRALKSVLASAGSLMRYSSTLQQANNAGLPEKEEQLVDRVEVTEDTMILKAVANAVVPKLVGEDVTKMSKLVGEVFPETQAVAFDEASLRLHIVDVCQERGLDPADPFIDKCLQLYQLQKLNHGIILFGPVGSGKSAVTAVLSEALQRHERIVTKLYVLEPKAMMKDDLYGRLDPTTREWTDGVFTDILRKIIVQNSAAMPPPSHDNSNREHVQEGKMQQEHPNSAITLLRHYWIVFDGDVDPNWAENLNSVLDDNKMLTLPSGERLLLPPSVRILFEVDSLKYATMATVSRCGMIWFSPETVTDEMICLRELKGLSSARMLPFLPAGGRLGDSQGDSREGCVDTLLRFFHPGGLVCRSLSYVKELPATTHIMPFTSTRGINAMFSLLSHYVDQAITSCRNASIREKYLDKALILSVCWGFGSSLPLSDREQFARFVASEAEACGVPVPVNSTSSSCLLDYEVRVMDGEWAPWTNKVRSVDLDASQVLDADLVIPTIDTERHSQCINAWIASRRHFILCGPPGSGKSMTLLSALRALGDTLDVVSLNFSSESTQELLMRTLMMYCECCQTSTGWRLRPSGGTAGTSDKWLVVFCDEINLPVPDDYGTQRVIMFIRQIIEAQGFYRPSDRSWVEVERILFVGACNPSSDAGRHAMSDRFLRHVPVLFMDYPSTQSLLQIYGTFARAMLRLQPQLQEYADMLTRAMVSVYTKIGQTFTVVGSGQPHYFYSPRELTRWKIALYEAMGEYDCMSRVELIRLFVHEAMRVFRDRLTTSEERGSADGIIDDAAKECFGATDRELRRPLMFSHYGSKYYTEIGIERLRVFVGAKLEEFYEESLSVKLSVFDTMLDHMTRIDRVLRQPLGHMLLVGASGVGKTVLSKFVSWMNGLSVYQLKVGKSYDLHSFEADLRHVMKRAGVKEEKICFVFDESNVLGPAFLERMNALLAGGEVPGLFEGDEYQILIQDCRTISEAANTADANELFANFTKQVQRNLHIVFTMNPANPDFHNRKATSPALFNRCVVNWVGDWPTDALLQIAHDSLTRLDLPDNCFVSDDAGKHKPRATMDIEERAISVATSMVCIHESVVKLHDSLRALNKRFAYVTPRDYMDFLRHFEALYSTKRAEWAEQQRHLNLGLEKLHQTGQQVAEMKTQLSSKTELLAEKNKLAEAKMAQMVKGQSEAEQRKRESQSLREKLSEDHQLAASRQEEVARELAEVEPALNHARQLVQAIQRKQVDEMRSLPNPPAPVKITLEAVVCLIRNYGPGVELTWDHIRKELKDPQLMVTVLQFNTDALSVAARERVEGYLKSSAWDMERIERASRAAGPLAQWVKSQISYGKMLQSIGPLRAEVAELEAQQKVSSEKLRANSELLEKLEREIEQYKDEYAQLISEGQSIRVEMEEVSAMCKRSSDLLASLASEKDRWEMQKETYRTQSGTIIGDTVLGAAFCTYSGFCEHAYREQLHKEWYRIFDSTDNGPKINSSLSLIEYLSKPGQRLAWIANQLPNDDLSIQNAIIIDKYIRYPMIVDPSGQAVTFLHNQHTLSSSRSQGKLKVTSFSDPAFTKHLEAALRFGTALLVTDVQKVDPIINTVLNREIYKKGGRTLITVGDLDVDYSPNFSMFMTTRDAALTFTPDVASRVTMVNFNVTKESLQAQCLHALLKSERPDVEEKRVKALKLQGEFRVRIRELEDGLLHALSNVTGSILEDEAIVSTLETLKCEAAEVAEEASKADVNLREIDAVSSAYIPLSTSAANLFFVVQSLSALSNLYQFGLVRYLELYNVVVLQEQQQSSSQSITGAPTSRLRVIWQRLVRLVYDYVGSGLLAADRLIFLLRVAEIGSSMSSSTPPPSGYMQLLSMSMEENDEKPLSPPECTKSINSDHDQKNVIARLLSAAAFAGASSFAASLESSIENDPQGWTAFLSSTAADTTNSIPQDGWQQSKDRVLASLENVIISRWMRPDLVEGYLERYADVTLALDPPLTSSFNTPSLQDSIMSESLMPNTTLYILACTSGFDPSLRIVDLAERLGIQLETVAMGSPEGYSLADRAVAVASKQQGRWALLTNMHLCLAYFRTMDRKIPTQTHNQFKLFITIDVGACTGQALPETLMKSGRILMLEAPTGVRSSLMRSYAEVLVPERVKRGPVERNRLHFLLAWLHAIVLERVRYAPVGWTKEFDFSEADLSCAVELTDKWLDEAVEASSSSTDSTTRRELINIDPAKIPWDAIRTTLIDVVYGGRLDNHADRKALTSIVEYLFSPEAFHKNFLLNPNSEPVDKDGALLHLPDARKREDFVALIDTLFAGKPTPRWVGLQPEVENFLRARRASRCLTEPSYWGATLHQLDPDVPMRFGRKLALALQDDTEDAPFISHKHLKEILSRQVREIRALDDMDDKLTQEAASSKETIRIMDGHFFATLDADIDAMLTYIGTKQESLARSVAALVVRAQQAGLLDQENQPPNGALLSTLTQVCVVMSQLGGLLSGYLVQCAAYSQLTMILSGSLALGMDLARELETVTEGANKLLAYIDINVAGMRKLLKQHDKQIPAEYQKRPVGSAPYTNHHRLLTDGVLRAVTELNKVRSAIQGLFQVLQAVNAPGLEQLGSLPPLAEVHLG</sequence>
<dbReference type="Pfam" id="PF18198">
    <property type="entry name" value="AAA_lid_11"/>
    <property type="match status" value="1"/>
</dbReference>
<name>A0A7J6LDV4_PEROL</name>
<dbReference type="InterPro" id="IPR042219">
    <property type="entry name" value="AAA_lid_11_sf"/>
</dbReference>
<keyword evidence="4" id="KW-0493">Microtubule</keyword>
<dbReference type="InterPro" id="IPR041658">
    <property type="entry name" value="AAA_lid_11"/>
</dbReference>
<evidence type="ECO:0000256" key="3">
    <source>
        <dbReference type="ARBA" id="ARBA00022490"/>
    </source>
</evidence>
<evidence type="ECO:0000256" key="7">
    <source>
        <dbReference type="ARBA" id="ARBA00023017"/>
    </source>
</evidence>
<dbReference type="Proteomes" id="UP000572268">
    <property type="component" value="Unassembled WGS sequence"/>
</dbReference>
<dbReference type="Pfam" id="PF12774">
    <property type="entry name" value="AAA_6"/>
    <property type="match status" value="1"/>
</dbReference>
<dbReference type="CDD" id="cd00009">
    <property type="entry name" value="AAA"/>
    <property type="match status" value="2"/>
</dbReference>
<dbReference type="Pfam" id="PF08385">
    <property type="entry name" value="DHC_N1"/>
    <property type="match status" value="1"/>
</dbReference>
<dbReference type="GO" id="GO:0008569">
    <property type="term" value="F:minus-end-directed microtubule motor activity"/>
    <property type="evidence" value="ECO:0007669"/>
    <property type="project" value="InterPro"/>
</dbReference>
<feature type="domain" description="SPX" evidence="13">
    <location>
        <begin position="4278"/>
        <end position="4483"/>
    </location>
</feature>
<feature type="region of interest" description="Disordered" evidence="12">
    <location>
        <begin position="2136"/>
        <end position="2158"/>
    </location>
</feature>
<dbReference type="SUPFAM" id="SSF52540">
    <property type="entry name" value="P-loop containing nucleoside triphosphate hydrolases"/>
    <property type="match status" value="4"/>
</dbReference>
<dbReference type="InterPro" id="IPR003593">
    <property type="entry name" value="AAA+_ATPase"/>
</dbReference>
<dbReference type="GO" id="GO:0051959">
    <property type="term" value="F:dynein light intermediate chain binding"/>
    <property type="evidence" value="ECO:0007669"/>
    <property type="project" value="InterPro"/>
</dbReference>
<gene>
    <name evidence="14" type="ORF">FOL46_007434</name>
</gene>
<dbReference type="Pfam" id="PF12780">
    <property type="entry name" value="AAA_8"/>
    <property type="match status" value="1"/>
</dbReference>
<accession>A0A7J6LDV4</accession>
<dbReference type="InterPro" id="IPR013602">
    <property type="entry name" value="Dynein_heavy_linker"/>
</dbReference>
<dbReference type="FunFam" id="1.10.8.720:FF:000003">
    <property type="entry name" value="Cytoplasmic dynein heavy chain 2"/>
    <property type="match status" value="1"/>
</dbReference>
<dbReference type="InterPro" id="IPR042222">
    <property type="entry name" value="Dynein_2_N"/>
</dbReference>
<evidence type="ECO:0000313" key="14">
    <source>
        <dbReference type="EMBL" id="KAF4657373.1"/>
    </source>
</evidence>
<feature type="compositionally biased region" description="Basic and acidic residues" evidence="12">
    <location>
        <begin position="3114"/>
        <end position="3139"/>
    </location>
</feature>
<dbReference type="Gene3D" id="3.40.50.300">
    <property type="entry name" value="P-loop containing nucleotide triphosphate hydrolases"/>
    <property type="match status" value="5"/>
</dbReference>
<dbReference type="Pfam" id="PF03028">
    <property type="entry name" value="Dynein_heavy"/>
    <property type="match status" value="1"/>
</dbReference>
<evidence type="ECO:0000256" key="6">
    <source>
        <dbReference type="ARBA" id="ARBA00022840"/>
    </source>
</evidence>
<evidence type="ECO:0000256" key="8">
    <source>
        <dbReference type="ARBA" id="ARBA00023054"/>
    </source>
</evidence>
<dbReference type="InterPro" id="IPR004331">
    <property type="entry name" value="SPX_dom"/>
</dbReference>
<dbReference type="GO" id="GO:0045505">
    <property type="term" value="F:dynein intermediate chain binding"/>
    <property type="evidence" value="ECO:0007669"/>
    <property type="project" value="InterPro"/>
</dbReference>
<evidence type="ECO:0000259" key="13">
    <source>
        <dbReference type="PROSITE" id="PS51382"/>
    </source>
</evidence>
<dbReference type="Gene3D" id="1.10.287.2620">
    <property type="match status" value="1"/>
</dbReference>
<dbReference type="Pfam" id="PF17852">
    <property type="entry name" value="Dynein_AAA_lid"/>
    <property type="match status" value="1"/>
</dbReference>
<dbReference type="Gene3D" id="1.20.920.20">
    <property type="match status" value="1"/>
</dbReference>
<dbReference type="FunFam" id="3.40.50.300:FF:000071">
    <property type="entry name" value="Cytoplasmic dynein heavy chain 1"/>
    <property type="match status" value="1"/>
</dbReference>
<keyword evidence="9" id="KW-0505">Motor protein</keyword>
<evidence type="ECO:0000256" key="5">
    <source>
        <dbReference type="ARBA" id="ARBA00022741"/>
    </source>
</evidence>
<dbReference type="EMBL" id="JABANN010000525">
    <property type="protein sequence ID" value="KAF4657373.1"/>
    <property type="molecule type" value="Genomic_DNA"/>
</dbReference>
<dbReference type="Pfam" id="PF22597">
    <property type="entry name" value="DYN_lid"/>
    <property type="match status" value="1"/>
</dbReference>
<dbReference type="FunFam" id="1.20.920.20:FF:000002">
    <property type="entry name" value="Cytoplasmic dynein 1 heavy chain"/>
    <property type="match status" value="1"/>
</dbReference>
<feature type="compositionally biased region" description="Basic and acidic residues" evidence="12">
    <location>
        <begin position="2144"/>
        <end position="2157"/>
    </location>
</feature>
<evidence type="ECO:0000256" key="9">
    <source>
        <dbReference type="ARBA" id="ARBA00023175"/>
    </source>
</evidence>
<keyword evidence="7" id="KW-0243">Dynein</keyword>